<name>A0A1N6UEE5_9FLAO</name>
<dbReference type="STRING" id="228959.SAMN05421797_102312"/>
<evidence type="ECO:0000313" key="2">
    <source>
        <dbReference type="Proteomes" id="UP000186953"/>
    </source>
</evidence>
<reference evidence="2" key="1">
    <citation type="submission" date="2017-01" db="EMBL/GenBank/DDBJ databases">
        <authorList>
            <person name="Varghese N."/>
            <person name="Submissions S."/>
        </authorList>
    </citation>
    <scope>NUCLEOTIDE SEQUENCE [LARGE SCALE GENOMIC DNA]</scope>
    <source>
        <strain evidence="2">DSM 15366</strain>
    </source>
</reference>
<dbReference type="AlphaFoldDB" id="A0A1N6UEE5"/>
<dbReference type="Proteomes" id="UP000186953">
    <property type="component" value="Unassembled WGS sequence"/>
</dbReference>
<accession>A0A1N6UEE5</accession>
<proteinExistence type="predicted"/>
<evidence type="ECO:0000313" key="1">
    <source>
        <dbReference type="EMBL" id="SIQ63953.1"/>
    </source>
</evidence>
<gene>
    <name evidence="1" type="ORF">SAMN05421797_102312</name>
</gene>
<organism evidence="1 2">
    <name type="scientific">Maribacter ulvicola</name>
    <dbReference type="NCBI Taxonomy" id="228959"/>
    <lineage>
        <taxon>Bacteria</taxon>
        <taxon>Pseudomonadati</taxon>
        <taxon>Bacteroidota</taxon>
        <taxon>Flavobacteriia</taxon>
        <taxon>Flavobacteriales</taxon>
        <taxon>Flavobacteriaceae</taxon>
        <taxon>Maribacter</taxon>
    </lineage>
</organism>
<sequence length="266" mass="29303">MKSNLKFLAIVASAGLFLQSCSSDDDSSMELSAPEITSFEFGEGHHDEGEDHDHESEEAYAFKGTDLHLAAEINAEATVSSITLSIHSDAVTAGEGEVDWEFKQVFTDAKYLVINPEFHEHVDVPSDIPAGEYHIELLVTDELGNSTEVDGHLQIMDTITISGFEMDETVARGDDFHIEFMIDAAHGIHNITVDIHAHDLTPADGEEEWDFEAEFLDGYHEASEAEFHEHIVVPATAPAGEYHVLFTVEDEDGNTIAYETHIDVTA</sequence>
<protein>
    <recommendedName>
        <fullName evidence="3">DUF4625 domain-containing protein</fullName>
    </recommendedName>
</protein>
<dbReference type="Pfam" id="PF15418">
    <property type="entry name" value="DUF4625"/>
    <property type="match status" value="2"/>
</dbReference>
<keyword evidence="2" id="KW-1185">Reference proteome</keyword>
<dbReference type="EMBL" id="FTMA01000002">
    <property type="protein sequence ID" value="SIQ63953.1"/>
    <property type="molecule type" value="Genomic_DNA"/>
</dbReference>
<evidence type="ECO:0008006" key="3">
    <source>
        <dbReference type="Google" id="ProtNLM"/>
    </source>
</evidence>
<dbReference type="PROSITE" id="PS51257">
    <property type="entry name" value="PROKAR_LIPOPROTEIN"/>
    <property type="match status" value="1"/>
</dbReference>
<dbReference type="InterPro" id="IPR027829">
    <property type="entry name" value="DUF4625"/>
</dbReference>